<dbReference type="AlphaFoldDB" id="A0A0A9GES0"/>
<dbReference type="EMBL" id="GBRH01175942">
    <property type="protein sequence ID" value="JAE21954.1"/>
    <property type="molecule type" value="Transcribed_RNA"/>
</dbReference>
<reference evidence="1" key="1">
    <citation type="submission" date="2014-09" db="EMBL/GenBank/DDBJ databases">
        <authorList>
            <person name="Magalhaes I.L.F."/>
            <person name="Oliveira U."/>
            <person name="Santos F.R."/>
            <person name="Vidigal T.H.D.A."/>
            <person name="Brescovit A.D."/>
            <person name="Santos A.J."/>
        </authorList>
    </citation>
    <scope>NUCLEOTIDE SEQUENCE</scope>
    <source>
        <tissue evidence="1">Shoot tissue taken approximately 20 cm above the soil surface</tissue>
    </source>
</reference>
<name>A0A0A9GES0_ARUDO</name>
<organism evidence="1">
    <name type="scientific">Arundo donax</name>
    <name type="common">Giant reed</name>
    <name type="synonym">Donax arundinaceus</name>
    <dbReference type="NCBI Taxonomy" id="35708"/>
    <lineage>
        <taxon>Eukaryota</taxon>
        <taxon>Viridiplantae</taxon>
        <taxon>Streptophyta</taxon>
        <taxon>Embryophyta</taxon>
        <taxon>Tracheophyta</taxon>
        <taxon>Spermatophyta</taxon>
        <taxon>Magnoliopsida</taxon>
        <taxon>Liliopsida</taxon>
        <taxon>Poales</taxon>
        <taxon>Poaceae</taxon>
        <taxon>PACMAD clade</taxon>
        <taxon>Arundinoideae</taxon>
        <taxon>Arundineae</taxon>
        <taxon>Arundo</taxon>
    </lineage>
</organism>
<accession>A0A0A9GES0</accession>
<evidence type="ECO:0000313" key="1">
    <source>
        <dbReference type="EMBL" id="JAE21954.1"/>
    </source>
</evidence>
<proteinExistence type="predicted"/>
<reference evidence="1" key="2">
    <citation type="journal article" date="2015" name="Data Brief">
        <title>Shoot transcriptome of the giant reed, Arundo donax.</title>
        <authorList>
            <person name="Barrero R.A."/>
            <person name="Guerrero F.D."/>
            <person name="Moolhuijzen P."/>
            <person name="Goolsby J.A."/>
            <person name="Tidwell J."/>
            <person name="Bellgard S.E."/>
            <person name="Bellgard M.I."/>
        </authorList>
    </citation>
    <scope>NUCLEOTIDE SEQUENCE</scope>
    <source>
        <tissue evidence="1">Shoot tissue taken approximately 20 cm above the soil surface</tissue>
    </source>
</reference>
<sequence length="56" mass="6055">MKCHGRKSSTIERAESTCTSKHLIKTGMNVQFISLISSFVVLGSSNQLITGCIVDP</sequence>
<protein>
    <submittedName>
        <fullName evidence="1">Uncharacterized protein</fullName>
    </submittedName>
</protein>